<name>A0A653A6B7_UNCDX</name>
<sequence>MAISRELCRLWNWRQENGHLKGQVCRILLRKLESKDLITLPPSKRGLANPPNRRYYVPPPEPPEVDDTPLETAIEDLPPVRLAMVRRTLHEGLWNYLVYRYHYEGFRIIVGSHLKYIAWSGDRPVACLSWSSSVFRIAARDRFIGWDPLARNRNIRHVLNNNRFLLLPWVRCKNLASHLLGLSARIIGRDWHAFYGYPAYLLETFVDQARFRGTCYKAANWTLAGETAGYAKKDNRFYEHGRKKDVLLFPLVRDFRKRLQYLGEGGVQ</sequence>
<dbReference type="AlphaFoldDB" id="A0A653A6B7"/>
<reference evidence="1" key="1">
    <citation type="submission" date="2018-07" db="EMBL/GenBank/DDBJ databases">
        <authorList>
            <consortium name="Genoscope - CEA"/>
            <person name="William W."/>
        </authorList>
    </citation>
    <scope>NUCLEOTIDE SEQUENCE</scope>
    <source>
        <strain evidence="1">IK1</strain>
    </source>
</reference>
<accession>A0A653A6B7</accession>
<gene>
    <name evidence="1" type="ORF">TRIP_B30009</name>
</gene>
<dbReference type="EMBL" id="UPXX01000023">
    <property type="protein sequence ID" value="VBB43581.1"/>
    <property type="molecule type" value="Genomic_DNA"/>
</dbReference>
<evidence type="ECO:0000313" key="1">
    <source>
        <dbReference type="EMBL" id="VBB43581.1"/>
    </source>
</evidence>
<dbReference type="InterPro" id="IPR025639">
    <property type="entry name" value="DruA"/>
</dbReference>
<organism evidence="1">
    <name type="scientific">Uncultured Desulfatiglans sp</name>
    <dbReference type="NCBI Taxonomy" id="1748965"/>
    <lineage>
        <taxon>Bacteria</taxon>
        <taxon>Pseudomonadati</taxon>
        <taxon>Thermodesulfobacteriota</taxon>
        <taxon>Desulfobacteria</taxon>
        <taxon>Desulfatiglandales</taxon>
        <taxon>Desulfatiglandaceae</taxon>
        <taxon>Desulfatiglans</taxon>
        <taxon>environmental samples</taxon>
    </lineage>
</organism>
<protein>
    <submittedName>
        <fullName evidence="1">Uncharacterized protein</fullName>
    </submittedName>
</protein>
<dbReference type="Pfam" id="PF14236">
    <property type="entry name" value="DruA"/>
    <property type="match status" value="1"/>
</dbReference>
<proteinExistence type="predicted"/>